<dbReference type="InterPro" id="IPR005094">
    <property type="entry name" value="Endonuclease_MobA/VirD2"/>
</dbReference>
<organism evidence="2 3">
    <name type="scientific">Ohtaekwangia koreensis</name>
    <dbReference type="NCBI Taxonomy" id="688867"/>
    <lineage>
        <taxon>Bacteria</taxon>
        <taxon>Pseudomonadati</taxon>
        <taxon>Bacteroidota</taxon>
        <taxon>Cytophagia</taxon>
        <taxon>Cytophagales</taxon>
        <taxon>Fulvivirgaceae</taxon>
        <taxon>Ohtaekwangia</taxon>
    </lineage>
</organism>
<dbReference type="STRING" id="688867.SAMN05660236_4820"/>
<keyword evidence="3" id="KW-1185">Reference proteome</keyword>
<gene>
    <name evidence="2" type="ORF">SAMN05660236_4820</name>
</gene>
<sequence length="417" mass="47109">MVAKVISGKDIQGALNYNEQKVMEGKALCIQANLFKKEAGNLNFYEKLARFTDLNEKNIRTKTNTLHISLNFDVTEKLGVHMLNQIASQYMDKIGFGDQPYLVYQHTDTAHPHVHIVTTLIQQNGKRIPIHYLGKNQSEKARNEIETAFGLVQAQSKGKEQKEMIRPVDVEKVVYGKSETRRSIVNIVCMATRSYKYTSLPELNAVLRQYNVTAERGTEKSKMFARKGLMYSLIDQKGKRIGIPVKASAIYSKPTLAFLEKQFKLNEVLRLPLKEPMKKAVDKVLLSKAVTTKEQFKCELEKSGIAVLLRTNTEGRTYGITFVDNQRRVVFNGSDLGKPYSATAILEKLSAKEDTVKPYRPGFTDKVASQEKYTHEAVASTNSMIQDLVTAGDLDRSSPEAALKLGRKRRRRKGRTL</sequence>
<reference evidence="2 3" key="1">
    <citation type="submission" date="2017-02" db="EMBL/GenBank/DDBJ databases">
        <authorList>
            <person name="Peterson S.W."/>
        </authorList>
    </citation>
    <scope>NUCLEOTIDE SEQUENCE [LARGE SCALE GENOMIC DNA]</scope>
    <source>
        <strain evidence="2 3">DSM 25262</strain>
    </source>
</reference>
<feature type="domain" description="MobA/VirD2-like nuclease" evidence="1">
    <location>
        <begin position="41"/>
        <end position="151"/>
    </location>
</feature>
<dbReference type="RefSeq" id="WP_079689356.1">
    <property type="nucleotide sequence ID" value="NZ_FUZU01000004.1"/>
</dbReference>
<accession>A0A1T5MB57</accession>
<evidence type="ECO:0000259" key="1">
    <source>
        <dbReference type="Pfam" id="PF03432"/>
    </source>
</evidence>
<protein>
    <submittedName>
        <fullName evidence="2">Relaxase/Mobilisation nuclease domain-containing protein</fullName>
    </submittedName>
</protein>
<dbReference type="Proteomes" id="UP000190961">
    <property type="component" value="Unassembled WGS sequence"/>
</dbReference>
<name>A0A1T5MB57_9BACT</name>
<evidence type="ECO:0000313" key="2">
    <source>
        <dbReference type="EMBL" id="SKC85088.1"/>
    </source>
</evidence>
<dbReference type="OrthoDB" id="915634at2"/>
<dbReference type="EMBL" id="FUZU01000004">
    <property type="protein sequence ID" value="SKC85088.1"/>
    <property type="molecule type" value="Genomic_DNA"/>
</dbReference>
<dbReference type="AlphaFoldDB" id="A0A1T5MB57"/>
<proteinExistence type="predicted"/>
<dbReference type="Pfam" id="PF03432">
    <property type="entry name" value="Relaxase"/>
    <property type="match status" value="1"/>
</dbReference>
<evidence type="ECO:0000313" key="3">
    <source>
        <dbReference type="Proteomes" id="UP000190961"/>
    </source>
</evidence>